<dbReference type="Pfam" id="PF01988">
    <property type="entry name" value="VIT1"/>
    <property type="match status" value="1"/>
</dbReference>
<dbReference type="GO" id="GO:0005774">
    <property type="term" value="C:vacuolar membrane"/>
    <property type="evidence" value="ECO:0007669"/>
    <property type="project" value="UniProtKB-SubCell"/>
</dbReference>
<dbReference type="PANTHER" id="PTHR31851">
    <property type="entry name" value="FE(2+)/MN(2+) TRANSPORTER PCL1"/>
    <property type="match status" value="1"/>
</dbReference>
<feature type="transmembrane region" description="Helical" evidence="10">
    <location>
        <begin position="83"/>
        <end position="105"/>
    </location>
</feature>
<dbReference type="GO" id="GO:0030026">
    <property type="term" value="P:intracellular manganese ion homeostasis"/>
    <property type="evidence" value="ECO:0007669"/>
    <property type="project" value="InterPro"/>
</dbReference>
<comment type="catalytic activity">
    <reaction evidence="8">
        <text>Fe(2+)(in) = Fe(2+)(out)</text>
        <dbReference type="Rhea" id="RHEA:28486"/>
        <dbReference type="ChEBI" id="CHEBI:29033"/>
    </reaction>
    <physiologicalReaction direction="left-to-right" evidence="8">
        <dbReference type="Rhea" id="RHEA:28487"/>
    </physiologicalReaction>
</comment>
<dbReference type="Proteomes" id="UP000612055">
    <property type="component" value="Unassembled WGS sequence"/>
</dbReference>
<accession>A0A836BTC1</accession>
<evidence type="ECO:0000256" key="10">
    <source>
        <dbReference type="SAM" id="Phobius"/>
    </source>
</evidence>
<evidence type="ECO:0000256" key="7">
    <source>
        <dbReference type="ARBA" id="ARBA00023136"/>
    </source>
</evidence>
<protein>
    <submittedName>
        <fullName evidence="11">Uncharacterized protein</fullName>
    </submittedName>
</protein>
<keyword evidence="7 10" id="KW-0472">Membrane</keyword>
<dbReference type="GO" id="GO:0005384">
    <property type="term" value="F:manganese ion transmembrane transporter activity"/>
    <property type="evidence" value="ECO:0007669"/>
    <property type="project" value="InterPro"/>
</dbReference>
<gene>
    <name evidence="11" type="ORF">HYH03_014632</name>
</gene>
<keyword evidence="3" id="KW-0406">Ion transport</keyword>
<dbReference type="InterPro" id="IPR008217">
    <property type="entry name" value="Ccc1_fam"/>
</dbReference>
<evidence type="ECO:0000256" key="3">
    <source>
        <dbReference type="ARBA" id="ARBA00022496"/>
    </source>
</evidence>
<keyword evidence="4" id="KW-0926">Vacuole</keyword>
<dbReference type="AlphaFoldDB" id="A0A836BTC1"/>
<keyword evidence="3" id="KW-0408">Iron</keyword>
<evidence type="ECO:0000256" key="9">
    <source>
        <dbReference type="SAM" id="MobiDB-lite"/>
    </source>
</evidence>
<evidence type="ECO:0000256" key="5">
    <source>
        <dbReference type="ARBA" id="ARBA00022692"/>
    </source>
</evidence>
<evidence type="ECO:0000256" key="4">
    <source>
        <dbReference type="ARBA" id="ARBA00022554"/>
    </source>
</evidence>
<comment type="similarity">
    <text evidence="2">Belongs to the CCC1 family.</text>
</comment>
<dbReference type="CDD" id="cd02432">
    <property type="entry name" value="Nodulin-21_like_1"/>
    <property type="match status" value="1"/>
</dbReference>
<name>A0A836BTC1_9CHLO</name>
<comment type="caution">
    <text evidence="11">The sequence shown here is derived from an EMBL/GenBank/DDBJ whole genome shotgun (WGS) entry which is preliminary data.</text>
</comment>
<organism evidence="11 12">
    <name type="scientific">Edaphochlamys debaryana</name>
    <dbReference type="NCBI Taxonomy" id="47281"/>
    <lineage>
        <taxon>Eukaryota</taxon>
        <taxon>Viridiplantae</taxon>
        <taxon>Chlorophyta</taxon>
        <taxon>core chlorophytes</taxon>
        <taxon>Chlorophyceae</taxon>
        <taxon>CS clade</taxon>
        <taxon>Chlamydomonadales</taxon>
        <taxon>Chlamydomonadales incertae sedis</taxon>
        <taxon>Edaphochlamys</taxon>
    </lineage>
</organism>
<dbReference type="EMBL" id="JAEHOE010000108">
    <property type="protein sequence ID" value="KAG2486703.1"/>
    <property type="molecule type" value="Genomic_DNA"/>
</dbReference>
<sequence>MSTISAGLDVKLAPTEETAKEQSAQQDLPHSAKASALDAAPSAPEPVEHDAAAQQQDAAGTVEEDLEASLVDEHQHYTHRNPWLRAFVLGANDGLVSVAALMLGVGGGDASLHTMRLAGLAAWIAGALSMACGEYISVASQRDTEQADIEKERQQQQKGPAARAVELQELADIYVARGLTRELARQDVIRAHARDELGIDIDALANPTQAAIVSSLAFTAGALIPLLAGAFIHDKAARMASTAVAAVVGLVAFGLTGSLLGGVKPFIGALRVLIGGCIAMAVTYGIGLAMGGGEAAAAR</sequence>
<proteinExistence type="inferred from homology"/>
<evidence type="ECO:0000313" key="12">
    <source>
        <dbReference type="Proteomes" id="UP000612055"/>
    </source>
</evidence>
<feature type="region of interest" description="Disordered" evidence="9">
    <location>
        <begin position="1"/>
        <end position="61"/>
    </location>
</feature>
<comment type="subcellular location">
    <subcellularLocation>
        <location evidence="1">Vacuole membrane</location>
        <topology evidence="1">Multi-pass membrane protein</topology>
    </subcellularLocation>
</comment>
<keyword evidence="3" id="KW-0410">Iron transport</keyword>
<evidence type="ECO:0000256" key="6">
    <source>
        <dbReference type="ARBA" id="ARBA00022989"/>
    </source>
</evidence>
<keyword evidence="6 10" id="KW-1133">Transmembrane helix</keyword>
<evidence type="ECO:0000256" key="1">
    <source>
        <dbReference type="ARBA" id="ARBA00004128"/>
    </source>
</evidence>
<keyword evidence="12" id="KW-1185">Reference proteome</keyword>
<feature type="transmembrane region" description="Helical" evidence="10">
    <location>
        <begin position="210"/>
        <end position="232"/>
    </location>
</feature>
<dbReference type="GO" id="GO:0006826">
    <property type="term" value="P:iron ion transport"/>
    <property type="evidence" value="ECO:0007669"/>
    <property type="project" value="UniProtKB-KW"/>
</dbReference>
<dbReference type="OrthoDB" id="73465at2759"/>
<evidence type="ECO:0000256" key="2">
    <source>
        <dbReference type="ARBA" id="ARBA00007049"/>
    </source>
</evidence>
<feature type="transmembrane region" description="Helical" evidence="10">
    <location>
        <begin position="266"/>
        <end position="290"/>
    </location>
</feature>
<keyword evidence="3" id="KW-0813">Transport</keyword>
<feature type="compositionally biased region" description="Low complexity" evidence="9">
    <location>
        <begin position="29"/>
        <end position="42"/>
    </location>
</feature>
<reference evidence="11" key="1">
    <citation type="journal article" date="2020" name="bioRxiv">
        <title>Comparative genomics of Chlamydomonas.</title>
        <authorList>
            <person name="Craig R.J."/>
            <person name="Hasan A.R."/>
            <person name="Ness R.W."/>
            <person name="Keightley P.D."/>
        </authorList>
    </citation>
    <scope>NUCLEOTIDE SEQUENCE</scope>
    <source>
        <strain evidence="11">CCAP 11/70</strain>
    </source>
</reference>
<feature type="transmembrane region" description="Helical" evidence="10">
    <location>
        <begin position="117"/>
        <end position="136"/>
    </location>
</feature>
<feature type="transmembrane region" description="Helical" evidence="10">
    <location>
        <begin position="239"/>
        <end position="260"/>
    </location>
</feature>
<evidence type="ECO:0000256" key="8">
    <source>
        <dbReference type="ARBA" id="ARBA00044464"/>
    </source>
</evidence>
<keyword evidence="5 10" id="KW-0812">Transmembrane</keyword>
<evidence type="ECO:0000313" key="11">
    <source>
        <dbReference type="EMBL" id="KAG2486703.1"/>
    </source>
</evidence>